<keyword evidence="3" id="KW-1185">Reference proteome</keyword>
<dbReference type="GeneID" id="66600312"/>
<dbReference type="RefSeq" id="WP_198929510.1">
    <property type="nucleotide sequence ID" value="NZ_LWCM01000071.1"/>
</dbReference>
<proteinExistence type="predicted"/>
<evidence type="ECO:0000256" key="1">
    <source>
        <dbReference type="ARBA" id="ARBA00023172"/>
    </source>
</evidence>
<dbReference type="EMBL" id="UPHM01000026">
    <property type="protein sequence ID" value="VAZ90433.1"/>
    <property type="molecule type" value="Genomic_DNA"/>
</dbReference>
<organism evidence="2 3">
    <name type="scientific">Mycobacterium persicum</name>
    <dbReference type="NCBI Taxonomy" id="1487726"/>
    <lineage>
        <taxon>Bacteria</taxon>
        <taxon>Bacillati</taxon>
        <taxon>Actinomycetota</taxon>
        <taxon>Actinomycetes</taxon>
        <taxon>Mycobacteriales</taxon>
        <taxon>Mycobacteriaceae</taxon>
        <taxon>Mycobacterium</taxon>
    </lineage>
</organism>
<name>A0ABY6RF67_9MYCO</name>
<dbReference type="Gene3D" id="1.10.443.10">
    <property type="entry name" value="Intergrase catalytic core"/>
    <property type="match status" value="1"/>
</dbReference>
<reference evidence="2 3" key="1">
    <citation type="submission" date="2018-09" db="EMBL/GenBank/DDBJ databases">
        <authorList>
            <person name="Tagini F."/>
        </authorList>
    </citation>
    <scope>NUCLEOTIDE SEQUENCE [LARGE SCALE GENOMIC DNA]</scope>
    <source>
        <strain evidence="2 3">MK4</strain>
    </source>
</reference>
<evidence type="ECO:0008006" key="4">
    <source>
        <dbReference type="Google" id="ProtNLM"/>
    </source>
</evidence>
<accession>A0ABY6RF67</accession>
<dbReference type="InterPro" id="IPR013762">
    <property type="entry name" value="Integrase-like_cat_sf"/>
</dbReference>
<keyword evidence="1" id="KW-0233">DNA recombination</keyword>
<dbReference type="Proteomes" id="UP000271464">
    <property type="component" value="Unassembled WGS sequence"/>
</dbReference>
<comment type="caution">
    <text evidence="2">The sequence shown here is derived from an EMBL/GenBank/DDBJ whole genome shotgun (WGS) entry which is preliminary data.</text>
</comment>
<dbReference type="InterPro" id="IPR011010">
    <property type="entry name" value="DNA_brk_join_enz"/>
</dbReference>
<sequence length="50" mass="5360">MANVKAMQKMPGHASVAMTLDIYADLFDDDLETVAIALHEARRIAADATG</sequence>
<evidence type="ECO:0000313" key="3">
    <source>
        <dbReference type="Proteomes" id="UP000271464"/>
    </source>
</evidence>
<dbReference type="SUPFAM" id="SSF56349">
    <property type="entry name" value="DNA breaking-rejoining enzymes"/>
    <property type="match status" value="1"/>
</dbReference>
<protein>
    <recommendedName>
        <fullName evidence="4">Integrase</fullName>
    </recommendedName>
</protein>
<evidence type="ECO:0000313" key="2">
    <source>
        <dbReference type="EMBL" id="VAZ90433.1"/>
    </source>
</evidence>
<gene>
    <name evidence="2" type="ORF">LAUMK4_01429</name>
</gene>